<proteinExistence type="predicted"/>
<reference evidence="2 3" key="1">
    <citation type="submission" date="2024-05" db="EMBL/GenBank/DDBJ databases">
        <title>Genome sequencing and assembly of Indian major carp, Cirrhinus mrigala (Hamilton, 1822).</title>
        <authorList>
            <person name="Mohindra V."/>
            <person name="Chowdhury L.M."/>
            <person name="Lal K."/>
            <person name="Jena J.K."/>
        </authorList>
    </citation>
    <scope>NUCLEOTIDE SEQUENCE [LARGE SCALE GENOMIC DNA]</scope>
    <source>
        <strain evidence="2">CM1030</strain>
        <tissue evidence="2">Blood</tissue>
    </source>
</reference>
<protein>
    <submittedName>
        <fullName evidence="2">Uncharacterized protein</fullName>
    </submittedName>
</protein>
<feature type="non-terminal residue" evidence="2">
    <location>
        <position position="83"/>
    </location>
</feature>
<evidence type="ECO:0000313" key="2">
    <source>
        <dbReference type="EMBL" id="KAL0172930.1"/>
    </source>
</evidence>
<dbReference type="AlphaFoldDB" id="A0ABD0PGP5"/>
<organism evidence="2 3">
    <name type="scientific">Cirrhinus mrigala</name>
    <name type="common">Mrigala</name>
    <dbReference type="NCBI Taxonomy" id="683832"/>
    <lineage>
        <taxon>Eukaryota</taxon>
        <taxon>Metazoa</taxon>
        <taxon>Chordata</taxon>
        <taxon>Craniata</taxon>
        <taxon>Vertebrata</taxon>
        <taxon>Euteleostomi</taxon>
        <taxon>Actinopterygii</taxon>
        <taxon>Neopterygii</taxon>
        <taxon>Teleostei</taxon>
        <taxon>Ostariophysi</taxon>
        <taxon>Cypriniformes</taxon>
        <taxon>Cyprinidae</taxon>
        <taxon>Labeoninae</taxon>
        <taxon>Labeonini</taxon>
        <taxon>Cirrhinus</taxon>
    </lineage>
</organism>
<name>A0ABD0PGP5_CIRMR</name>
<comment type="caution">
    <text evidence="2">The sequence shown here is derived from an EMBL/GenBank/DDBJ whole genome shotgun (WGS) entry which is preliminary data.</text>
</comment>
<gene>
    <name evidence="2" type="ORF">M9458_033241</name>
</gene>
<sequence length="83" mass="8676">MSKVSLGPPRQTARPLCLPVEFPEDFDSSSQYGLDLLFEASAREEEVTAASEGGREPSDTNGSSELASSAAKSQSVADAEIGL</sequence>
<dbReference type="EMBL" id="JAMKFB020000016">
    <property type="protein sequence ID" value="KAL0172930.1"/>
    <property type="molecule type" value="Genomic_DNA"/>
</dbReference>
<evidence type="ECO:0000313" key="3">
    <source>
        <dbReference type="Proteomes" id="UP001529510"/>
    </source>
</evidence>
<accession>A0ABD0PGP5</accession>
<keyword evidence="3" id="KW-1185">Reference proteome</keyword>
<feature type="region of interest" description="Disordered" evidence="1">
    <location>
        <begin position="43"/>
        <end position="83"/>
    </location>
</feature>
<evidence type="ECO:0000256" key="1">
    <source>
        <dbReference type="SAM" id="MobiDB-lite"/>
    </source>
</evidence>
<dbReference type="Proteomes" id="UP001529510">
    <property type="component" value="Unassembled WGS sequence"/>
</dbReference>
<feature type="compositionally biased region" description="Polar residues" evidence="1">
    <location>
        <begin position="59"/>
        <end position="76"/>
    </location>
</feature>